<protein>
    <recommendedName>
        <fullName evidence="2">Alkaline phosphatase-like protein PglZ C-terminal domain-containing protein</fullName>
    </recommendedName>
</protein>
<evidence type="ECO:0000256" key="1">
    <source>
        <dbReference type="SAM" id="MobiDB-lite"/>
    </source>
</evidence>
<gene>
    <name evidence="3" type="ordered locus">Sros_7836</name>
</gene>
<reference evidence="3 4" key="1">
    <citation type="journal article" date="2010" name="Stand. Genomic Sci.">
        <title>Complete genome sequence of Streptosporangium roseum type strain (NI 9100).</title>
        <authorList>
            <person name="Nolan M."/>
            <person name="Sikorski J."/>
            <person name="Jando M."/>
            <person name="Lucas S."/>
            <person name="Lapidus A."/>
            <person name="Glavina Del Rio T."/>
            <person name="Chen F."/>
            <person name="Tice H."/>
            <person name="Pitluck S."/>
            <person name="Cheng J.F."/>
            <person name="Chertkov O."/>
            <person name="Sims D."/>
            <person name="Meincke L."/>
            <person name="Brettin T."/>
            <person name="Han C."/>
            <person name="Detter J.C."/>
            <person name="Bruce D."/>
            <person name="Goodwin L."/>
            <person name="Land M."/>
            <person name="Hauser L."/>
            <person name="Chang Y.J."/>
            <person name="Jeffries C.D."/>
            <person name="Ivanova N."/>
            <person name="Mavromatis K."/>
            <person name="Mikhailova N."/>
            <person name="Chen A."/>
            <person name="Palaniappan K."/>
            <person name="Chain P."/>
            <person name="Rohde M."/>
            <person name="Goker M."/>
            <person name="Bristow J."/>
            <person name="Eisen J.A."/>
            <person name="Markowitz V."/>
            <person name="Hugenholtz P."/>
            <person name="Kyrpides N.C."/>
            <person name="Klenk H.P."/>
        </authorList>
    </citation>
    <scope>NUCLEOTIDE SEQUENCE [LARGE SCALE GENOMIC DNA]</scope>
    <source>
        <strain evidence="4">ATCC 12428 / DSM 43021 / JCM 3005 / NI 9100</strain>
    </source>
</reference>
<feature type="compositionally biased region" description="Low complexity" evidence="1">
    <location>
        <begin position="347"/>
        <end position="356"/>
    </location>
</feature>
<dbReference type="OrthoDB" id="3700382at2"/>
<name>D2AT22_STRRD</name>
<dbReference type="eggNOG" id="COG4248">
    <property type="taxonomic scope" value="Bacteria"/>
</dbReference>
<accession>D2AT22</accession>
<feature type="region of interest" description="Disordered" evidence="1">
    <location>
        <begin position="291"/>
        <end position="397"/>
    </location>
</feature>
<dbReference type="eggNOG" id="COG3170">
    <property type="taxonomic scope" value="Bacteria"/>
</dbReference>
<evidence type="ECO:0000259" key="2">
    <source>
        <dbReference type="Pfam" id="PF25863"/>
    </source>
</evidence>
<dbReference type="RefSeq" id="WP_012894229.1">
    <property type="nucleotide sequence ID" value="NC_013595.1"/>
</dbReference>
<dbReference type="STRING" id="479432.Sros_7836"/>
<organism evidence="3 4">
    <name type="scientific">Streptosporangium roseum (strain ATCC 12428 / DSM 43021 / JCM 3005 / KCTC 9067 / NCIMB 10171 / NRRL 2505 / NI 9100)</name>
    <dbReference type="NCBI Taxonomy" id="479432"/>
    <lineage>
        <taxon>Bacteria</taxon>
        <taxon>Bacillati</taxon>
        <taxon>Actinomycetota</taxon>
        <taxon>Actinomycetes</taxon>
        <taxon>Streptosporangiales</taxon>
        <taxon>Streptosporangiaceae</taxon>
        <taxon>Streptosporangium</taxon>
    </lineage>
</organism>
<dbReference type="InterPro" id="IPR058882">
    <property type="entry name" value="PglZ_C"/>
</dbReference>
<proteinExistence type="predicted"/>
<dbReference type="SUPFAM" id="SSF56112">
    <property type="entry name" value="Protein kinase-like (PK-like)"/>
    <property type="match status" value="1"/>
</dbReference>
<dbReference type="AlphaFoldDB" id="D2AT22"/>
<feature type="compositionally biased region" description="Basic and acidic residues" evidence="1">
    <location>
        <begin position="298"/>
        <end position="309"/>
    </location>
</feature>
<dbReference type="Pfam" id="PF25863">
    <property type="entry name" value="PglZ_C"/>
    <property type="match status" value="1"/>
</dbReference>
<evidence type="ECO:0000313" key="3">
    <source>
        <dbReference type="EMBL" id="ACZ90499.1"/>
    </source>
</evidence>
<dbReference type="HOGENOM" id="CLU_042527_0_0_11"/>
<feature type="compositionally biased region" description="Polar residues" evidence="1">
    <location>
        <begin position="316"/>
        <end position="338"/>
    </location>
</feature>
<feature type="domain" description="Alkaline phosphatase-like protein PglZ C-terminal" evidence="2">
    <location>
        <begin position="395"/>
        <end position="493"/>
    </location>
</feature>
<sequence>MTFVAHPLDQRRASLSLEPEPLGEGGQGTVTRVTGPGRLVYKEYTPQAGAVNDRALADLVNFGDNLPPTERHLLLGVCAWPVARVRDGDRITGFLMHEIPAEFLRDIGGASAPVEARYLLFQPDRAWQDPRQPDIAGRTGIALAAARLVDLLHGHGFVLGDLSSRNLLWQPAPPYKIFVLDCDDFRRHGGEPVLGQAHTPGWDDPLQPSTGPDLDTDRYKLALLMGRVLACDAHVRPGKELTLLPGLEPRTAHAVADLFARAAGPRGSRPIAREWVQAILGHRRIIVSRPPLRQVSEPAEHAETHRPDSEWISPPIGSSVNPPSPETPSRASRTSVPISQQPPPRSVPTSRPSPISAQVSQPPLGSVPQAPPPVPRESVPVTMPTTTGPSVPDRPVTLGERVTASDAFAEQRRISRSAISDEQVTALINGLDARDGRLSVTEAGALINEPVERTGLLMGAAKRLLNVDGYDVLTLKDGDQTVDLNLRLLMEQFFDEEVEP</sequence>
<keyword evidence="4" id="KW-1185">Reference proteome</keyword>
<dbReference type="KEGG" id="sro:Sros_7836"/>
<evidence type="ECO:0000313" key="4">
    <source>
        <dbReference type="Proteomes" id="UP000002029"/>
    </source>
</evidence>
<dbReference type="EMBL" id="CP001814">
    <property type="protein sequence ID" value="ACZ90499.1"/>
    <property type="molecule type" value="Genomic_DNA"/>
</dbReference>
<dbReference type="InterPro" id="IPR011009">
    <property type="entry name" value="Kinase-like_dom_sf"/>
</dbReference>
<dbReference type="Proteomes" id="UP000002029">
    <property type="component" value="Chromosome"/>
</dbReference>